<evidence type="ECO:0000313" key="2">
    <source>
        <dbReference type="EMBL" id="KAG0570605.1"/>
    </source>
</evidence>
<reference evidence="2 3" key="1">
    <citation type="submission" date="2020-06" db="EMBL/GenBank/DDBJ databases">
        <title>WGS assembly of Ceratodon purpureus strain R40.</title>
        <authorList>
            <person name="Carey S.B."/>
            <person name="Jenkins J."/>
            <person name="Shu S."/>
            <person name="Lovell J.T."/>
            <person name="Sreedasyam A."/>
            <person name="Maumus F."/>
            <person name="Tiley G.P."/>
            <person name="Fernandez-Pozo N."/>
            <person name="Barry K."/>
            <person name="Chen C."/>
            <person name="Wang M."/>
            <person name="Lipzen A."/>
            <person name="Daum C."/>
            <person name="Saski C.A."/>
            <person name="Payton A.C."/>
            <person name="Mcbreen J.C."/>
            <person name="Conrad R.E."/>
            <person name="Kollar L.M."/>
            <person name="Olsson S."/>
            <person name="Huttunen S."/>
            <person name="Landis J.B."/>
            <person name="Wickett N.J."/>
            <person name="Johnson M.G."/>
            <person name="Rensing S.A."/>
            <person name="Grimwood J."/>
            <person name="Schmutz J."/>
            <person name="Mcdaniel S.F."/>
        </authorList>
    </citation>
    <scope>NUCLEOTIDE SEQUENCE [LARGE SCALE GENOMIC DNA]</scope>
    <source>
        <strain evidence="2 3">R40</strain>
    </source>
</reference>
<comment type="caution">
    <text evidence="2">The sequence shown here is derived from an EMBL/GenBank/DDBJ whole genome shotgun (WGS) entry which is preliminary data.</text>
</comment>
<sequence length="85" mass="9617">MSHCMLFLLSGVFFFSFLDVSVLSASMIPHSAVEIVWILVNEHEEVRRVLLTISELGFSLREAYLRYSQAQCVCASLPTTRSGYL</sequence>
<organism evidence="2 3">
    <name type="scientific">Ceratodon purpureus</name>
    <name type="common">Fire moss</name>
    <name type="synonym">Dicranum purpureum</name>
    <dbReference type="NCBI Taxonomy" id="3225"/>
    <lineage>
        <taxon>Eukaryota</taxon>
        <taxon>Viridiplantae</taxon>
        <taxon>Streptophyta</taxon>
        <taxon>Embryophyta</taxon>
        <taxon>Bryophyta</taxon>
        <taxon>Bryophytina</taxon>
        <taxon>Bryopsida</taxon>
        <taxon>Dicranidae</taxon>
        <taxon>Pseudoditrichales</taxon>
        <taxon>Ditrichaceae</taxon>
        <taxon>Ceratodon</taxon>
    </lineage>
</organism>
<dbReference type="EMBL" id="CM026427">
    <property type="protein sequence ID" value="KAG0570605.1"/>
    <property type="molecule type" value="Genomic_DNA"/>
</dbReference>
<dbReference type="AlphaFoldDB" id="A0A8T0HHF1"/>
<accession>A0A8T0HHF1</accession>
<evidence type="ECO:0000313" key="3">
    <source>
        <dbReference type="Proteomes" id="UP000822688"/>
    </source>
</evidence>
<evidence type="ECO:0000256" key="1">
    <source>
        <dbReference type="SAM" id="SignalP"/>
    </source>
</evidence>
<proteinExistence type="predicted"/>
<protein>
    <recommendedName>
        <fullName evidence="4">Secreted protein</fullName>
    </recommendedName>
</protein>
<name>A0A8T0HHF1_CERPU</name>
<feature type="signal peptide" evidence="1">
    <location>
        <begin position="1"/>
        <end position="24"/>
    </location>
</feature>
<evidence type="ECO:0008006" key="4">
    <source>
        <dbReference type="Google" id="ProtNLM"/>
    </source>
</evidence>
<dbReference type="Proteomes" id="UP000822688">
    <property type="component" value="Chromosome 6"/>
</dbReference>
<keyword evidence="1" id="KW-0732">Signal</keyword>
<gene>
    <name evidence="2" type="ORF">KC19_6G174600</name>
</gene>
<feature type="chain" id="PRO_5035835655" description="Secreted protein" evidence="1">
    <location>
        <begin position="25"/>
        <end position="85"/>
    </location>
</feature>
<keyword evidence="3" id="KW-1185">Reference proteome</keyword>